<name>A0AAE0A8A8_9ROSI</name>
<proteinExistence type="predicted"/>
<reference evidence="1" key="1">
    <citation type="journal article" date="2023" name="Plant J.">
        <title>Genome sequences and population genomics provide insights into the demographic history, inbreeding, and mutation load of two 'living fossil' tree species of Dipteronia.</title>
        <authorList>
            <person name="Feng Y."/>
            <person name="Comes H.P."/>
            <person name="Chen J."/>
            <person name="Zhu S."/>
            <person name="Lu R."/>
            <person name="Zhang X."/>
            <person name="Li P."/>
            <person name="Qiu J."/>
            <person name="Olsen K.M."/>
            <person name="Qiu Y."/>
        </authorList>
    </citation>
    <scope>NUCLEOTIDE SEQUENCE</scope>
    <source>
        <strain evidence="1">NBL</strain>
    </source>
</reference>
<accession>A0AAE0A8A8</accession>
<dbReference type="Proteomes" id="UP001281410">
    <property type="component" value="Unassembled WGS sequence"/>
</dbReference>
<gene>
    <name evidence="1" type="ORF">Dsin_019733</name>
</gene>
<sequence>MCHNALPSLSNLWRRKVVRDVCYPRCGLFAETVDHALWWCTNSVEVWTSMSFYNVIARFQGLCGADVLRGLDVSLKKEALGSVCMVLWGIWQARNDIVQRRKGRSESNLVEGVLSFQKDFQASSSALLPTPVVAKAPAFWSPPMAGTLKLNTDASVKKGSSMFGVGEVIRDDKG</sequence>
<evidence type="ECO:0000313" key="1">
    <source>
        <dbReference type="EMBL" id="KAK3205687.1"/>
    </source>
</evidence>
<evidence type="ECO:0000313" key="2">
    <source>
        <dbReference type="Proteomes" id="UP001281410"/>
    </source>
</evidence>
<organism evidence="1 2">
    <name type="scientific">Dipteronia sinensis</name>
    <dbReference type="NCBI Taxonomy" id="43782"/>
    <lineage>
        <taxon>Eukaryota</taxon>
        <taxon>Viridiplantae</taxon>
        <taxon>Streptophyta</taxon>
        <taxon>Embryophyta</taxon>
        <taxon>Tracheophyta</taxon>
        <taxon>Spermatophyta</taxon>
        <taxon>Magnoliopsida</taxon>
        <taxon>eudicotyledons</taxon>
        <taxon>Gunneridae</taxon>
        <taxon>Pentapetalae</taxon>
        <taxon>rosids</taxon>
        <taxon>malvids</taxon>
        <taxon>Sapindales</taxon>
        <taxon>Sapindaceae</taxon>
        <taxon>Hippocastanoideae</taxon>
        <taxon>Acereae</taxon>
        <taxon>Dipteronia</taxon>
    </lineage>
</organism>
<protein>
    <recommendedName>
        <fullName evidence="3">Reverse transcriptase zinc-binding domain-containing protein</fullName>
    </recommendedName>
</protein>
<evidence type="ECO:0008006" key="3">
    <source>
        <dbReference type="Google" id="ProtNLM"/>
    </source>
</evidence>
<comment type="caution">
    <text evidence="1">The sequence shown here is derived from an EMBL/GenBank/DDBJ whole genome shotgun (WGS) entry which is preliminary data.</text>
</comment>
<dbReference type="EMBL" id="JANJYJ010000006">
    <property type="protein sequence ID" value="KAK3205687.1"/>
    <property type="molecule type" value="Genomic_DNA"/>
</dbReference>
<dbReference type="AlphaFoldDB" id="A0AAE0A8A8"/>
<keyword evidence="2" id="KW-1185">Reference proteome</keyword>